<proteinExistence type="predicted"/>
<dbReference type="Gene3D" id="1.10.510.10">
    <property type="entry name" value="Transferase(Phosphotransferase) domain 1"/>
    <property type="match status" value="1"/>
</dbReference>
<dbReference type="SUPFAM" id="SSF56112">
    <property type="entry name" value="Protein kinase-like (PK-like)"/>
    <property type="match status" value="1"/>
</dbReference>
<evidence type="ECO:0000259" key="1">
    <source>
        <dbReference type="PROSITE" id="PS50011"/>
    </source>
</evidence>
<accession>A0A915PJM1</accession>
<dbReference type="InterPro" id="IPR011009">
    <property type="entry name" value="Kinase-like_dom_sf"/>
</dbReference>
<dbReference type="InterPro" id="IPR050235">
    <property type="entry name" value="CK1_Ser-Thr_kinase"/>
</dbReference>
<organism evidence="2 3">
    <name type="scientific">Setaria digitata</name>
    <dbReference type="NCBI Taxonomy" id="48799"/>
    <lineage>
        <taxon>Eukaryota</taxon>
        <taxon>Metazoa</taxon>
        <taxon>Ecdysozoa</taxon>
        <taxon>Nematoda</taxon>
        <taxon>Chromadorea</taxon>
        <taxon>Rhabditida</taxon>
        <taxon>Spirurina</taxon>
        <taxon>Spiruromorpha</taxon>
        <taxon>Filarioidea</taxon>
        <taxon>Setariidae</taxon>
        <taxon>Setaria</taxon>
    </lineage>
</organism>
<reference evidence="3" key="1">
    <citation type="submission" date="2022-11" db="UniProtKB">
        <authorList>
            <consortium name="WormBaseParasite"/>
        </authorList>
    </citation>
    <scope>IDENTIFICATION</scope>
</reference>
<protein>
    <submittedName>
        <fullName evidence="3">Protein kinase domain-containing protein</fullName>
    </submittedName>
</protein>
<evidence type="ECO:0000313" key="3">
    <source>
        <dbReference type="WBParaSite" id="sdigi.contig2.g306.t1"/>
    </source>
</evidence>
<dbReference type="PANTHER" id="PTHR11909">
    <property type="entry name" value="CASEIN KINASE-RELATED"/>
    <property type="match status" value="1"/>
</dbReference>
<dbReference type="GO" id="GO:0005524">
    <property type="term" value="F:ATP binding"/>
    <property type="evidence" value="ECO:0007669"/>
    <property type="project" value="InterPro"/>
</dbReference>
<feature type="domain" description="Protein kinase" evidence="1">
    <location>
        <begin position="1"/>
        <end position="106"/>
    </location>
</feature>
<dbReference type="WBParaSite" id="sdigi.contig2.g306.t1">
    <property type="protein sequence ID" value="sdigi.contig2.g306.t1"/>
    <property type="gene ID" value="sdigi.contig2.g306"/>
</dbReference>
<name>A0A915PJM1_9BILA</name>
<keyword evidence="2" id="KW-1185">Reference proteome</keyword>
<evidence type="ECO:0000313" key="2">
    <source>
        <dbReference type="Proteomes" id="UP000887581"/>
    </source>
</evidence>
<dbReference type="GO" id="GO:0004672">
    <property type="term" value="F:protein kinase activity"/>
    <property type="evidence" value="ECO:0007669"/>
    <property type="project" value="InterPro"/>
</dbReference>
<dbReference type="PROSITE" id="PS50011">
    <property type="entry name" value="PROTEIN_KINASE_DOM"/>
    <property type="match status" value="1"/>
</dbReference>
<dbReference type="Proteomes" id="UP000887581">
    <property type="component" value="Unplaced"/>
</dbReference>
<sequence>MGLCKKFLLPTKPEVHIPCTQKRSFCGTVRFASPNAHRGVALSRRDDLISLAYTLIYFLKGELPWFKYKTYSKEKYTELTGLLKNQMTVEELCNDCPEFIKDALLQ</sequence>
<dbReference type="AlphaFoldDB" id="A0A915PJM1"/>
<dbReference type="InterPro" id="IPR000719">
    <property type="entry name" value="Prot_kinase_dom"/>
</dbReference>